<keyword evidence="1" id="KW-0446">Lipid-binding</keyword>
<feature type="domain" description="ACB" evidence="2">
    <location>
        <begin position="4"/>
        <end position="85"/>
    </location>
</feature>
<dbReference type="GO" id="GO:0000062">
    <property type="term" value="F:fatty-acyl-CoA binding"/>
    <property type="evidence" value="ECO:0007669"/>
    <property type="project" value="InterPro"/>
</dbReference>
<evidence type="ECO:0000259" key="2">
    <source>
        <dbReference type="PROSITE" id="PS51228"/>
    </source>
</evidence>
<proteinExistence type="predicted"/>
<dbReference type="InterPro" id="IPR000582">
    <property type="entry name" value="Acyl-CoA-binding_protein"/>
</dbReference>
<evidence type="ECO:0000256" key="1">
    <source>
        <dbReference type="ARBA" id="ARBA00023121"/>
    </source>
</evidence>
<organism evidence="3 4">
    <name type="scientific">Antrihabitans stalactiti</name>
    <dbReference type="NCBI Taxonomy" id="2584121"/>
    <lineage>
        <taxon>Bacteria</taxon>
        <taxon>Bacillati</taxon>
        <taxon>Actinomycetota</taxon>
        <taxon>Actinomycetes</taxon>
        <taxon>Mycobacteriales</taxon>
        <taxon>Nocardiaceae</taxon>
        <taxon>Antrihabitans</taxon>
    </lineage>
</organism>
<dbReference type="PRINTS" id="PR00689">
    <property type="entry name" value="ACOABINDINGP"/>
</dbReference>
<comment type="caution">
    <text evidence="3">The sequence shown here is derived from an EMBL/GenBank/DDBJ whole genome shotgun (WGS) entry which is preliminary data.</text>
</comment>
<dbReference type="PANTHER" id="PTHR23310:SF62">
    <property type="entry name" value="ACYL-COA BINDING PROTEIN 1, ISOFORM A"/>
    <property type="match status" value="1"/>
</dbReference>
<dbReference type="EMBL" id="VCQU01000006">
    <property type="protein sequence ID" value="NMN97154.1"/>
    <property type="molecule type" value="Genomic_DNA"/>
</dbReference>
<dbReference type="SUPFAM" id="SSF47027">
    <property type="entry name" value="Acyl-CoA binding protein"/>
    <property type="match status" value="1"/>
</dbReference>
<dbReference type="GO" id="GO:0006631">
    <property type="term" value="P:fatty acid metabolic process"/>
    <property type="evidence" value="ECO:0007669"/>
    <property type="project" value="TreeGrafter"/>
</dbReference>
<accession>A0A848KJD8</accession>
<gene>
    <name evidence="3" type="ORF">FGL95_19105</name>
</gene>
<dbReference type="InterPro" id="IPR035984">
    <property type="entry name" value="Acyl-CoA-binding_sf"/>
</dbReference>
<dbReference type="PROSITE" id="PS51228">
    <property type="entry name" value="ACB_2"/>
    <property type="match status" value="1"/>
</dbReference>
<dbReference type="PANTHER" id="PTHR23310">
    <property type="entry name" value="ACYL-COA-BINDING PROTEIN, ACBP"/>
    <property type="match status" value="1"/>
</dbReference>
<dbReference type="RefSeq" id="WP_169589758.1">
    <property type="nucleotide sequence ID" value="NZ_VCQU01000006.1"/>
</dbReference>
<name>A0A848KJD8_9NOCA</name>
<dbReference type="InterPro" id="IPR014352">
    <property type="entry name" value="FERM/acyl-CoA-bd_prot_sf"/>
</dbReference>
<dbReference type="AlphaFoldDB" id="A0A848KJD8"/>
<evidence type="ECO:0000313" key="3">
    <source>
        <dbReference type="EMBL" id="NMN97154.1"/>
    </source>
</evidence>
<dbReference type="Proteomes" id="UP000535543">
    <property type="component" value="Unassembled WGS sequence"/>
</dbReference>
<reference evidence="3 4" key="1">
    <citation type="submission" date="2019-05" db="EMBL/GenBank/DDBJ databases">
        <authorList>
            <person name="Lee S.D."/>
        </authorList>
    </citation>
    <scope>NUCLEOTIDE SEQUENCE [LARGE SCALE GENOMIC DNA]</scope>
    <source>
        <strain evidence="3 4">YC2-7</strain>
    </source>
</reference>
<dbReference type="PROSITE" id="PS00880">
    <property type="entry name" value="ACB_1"/>
    <property type="match status" value="1"/>
</dbReference>
<dbReference type="Gene3D" id="1.20.80.10">
    <property type="match status" value="1"/>
</dbReference>
<reference evidence="3 4" key="2">
    <citation type="submission" date="2020-06" db="EMBL/GenBank/DDBJ databases">
        <title>Antribacter stalactiti gen. nov., sp. nov., a new member of the family Nacardiaceae isolated from a cave.</title>
        <authorList>
            <person name="Kim I.S."/>
        </authorList>
    </citation>
    <scope>NUCLEOTIDE SEQUENCE [LARGE SCALE GENOMIC DNA]</scope>
    <source>
        <strain evidence="3 4">YC2-7</strain>
    </source>
</reference>
<evidence type="ECO:0000313" key="4">
    <source>
        <dbReference type="Proteomes" id="UP000535543"/>
    </source>
</evidence>
<protein>
    <submittedName>
        <fullName evidence="3">Acyl-CoA-binding protein</fullName>
    </submittedName>
</protein>
<keyword evidence="4" id="KW-1185">Reference proteome</keyword>
<sequence length="85" mass="9532">MSELDDAFAFAQEDVKKLTAKPSNDDLLKLYGLFKQASKGDVEGKKPGRFDMINRAKYEGWEKLKGTSSDDAKQAYIDLVAKLRS</sequence>
<dbReference type="InterPro" id="IPR022408">
    <property type="entry name" value="Acyl-CoA-binding_prot_CS"/>
</dbReference>
<dbReference type="Pfam" id="PF00887">
    <property type="entry name" value="ACBP"/>
    <property type="match status" value="1"/>
</dbReference>